<reference evidence="1 2" key="1">
    <citation type="submission" date="2017-06" db="EMBL/GenBank/DDBJ databases">
        <title>Raineya orbicola gen. nov., sp. nov. a slightly thermophilic bacterium of the phylum Bacteroidetes and the description of Raineyaceae fam. nov.</title>
        <authorList>
            <person name="Albuquerque L."/>
            <person name="Polonia A.R.M."/>
            <person name="Barroso C."/>
            <person name="Froufe H.J.C."/>
            <person name="Lage O."/>
            <person name="Lobo-Da-Cunha A."/>
            <person name="Egas C."/>
            <person name="Da Costa M.S."/>
        </authorList>
    </citation>
    <scope>NUCLEOTIDE SEQUENCE [LARGE SCALE GENOMIC DNA]</scope>
    <source>
        <strain evidence="1 2">SPSPC-11</strain>
    </source>
</reference>
<name>A0A2N3IJC5_9BACT</name>
<protein>
    <submittedName>
        <fullName evidence="1">Uncharacterized protein</fullName>
    </submittedName>
</protein>
<keyword evidence="2" id="KW-1185">Reference proteome</keyword>
<dbReference type="AlphaFoldDB" id="A0A2N3IJC5"/>
<accession>A0A2N3IJC5</accession>
<evidence type="ECO:0000313" key="2">
    <source>
        <dbReference type="Proteomes" id="UP000233387"/>
    </source>
</evidence>
<dbReference type="EMBL" id="NKXO01000008">
    <property type="protein sequence ID" value="PKQ70333.1"/>
    <property type="molecule type" value="Genomic_DNA"/>
</dbReference>
<dbReference type="PROSITE" id="PS51257">
    <property type="entry name" value="PROKAR_LIPOPROTEIN"/>
    <property type="match status" value="1"/>
</dbReference>
<organism evidence="1 2">
    <name type="scientific">Raineya orbicola</name>
    <dbReference type="NCBI Taxonomy" id="2016530"/>
    <lineage>
        <taxon>Bacteria</taxon>
        <taxon>Pseudomonadati</taxon>
        <taxon>Bacteroidota</taxon>
        <taxon>Cytophagia</taxon>
        <taxon>Cytophagales</taxon>
        <taxon>Raineyaceae</taxon>
        <taxon>Raineya</taxon>
    </lineage>
</organism>
<sequence>MKKIVFTFICLIILSCESVIGQRPSITRDQMLHYFKNNPPFEAEEKIKKLEYENFNYKSVYDDKELKSYVLKLVDRREYFEHEVRKDMQRYLEIIADTNRLKDDIWSFLYKRKRSDKVVDSLVQIPSIITQYRDSVIQETEKRYRRRPNKLSIPDDTRFVEMFKYREVYDSIKLWSKLDSREKYFITLFDYNDPEIIKKTKDLVKRLLKNRINQKEINLLLLIFTRKTSFSFIDNQ</sequence>
<proteinExistence type="predicted"/>
<evidence type="ECO:0000313" key="1">
    <source>
        <dbReference type="EMBL" id="PKQ70333.1"/>
    </source>
</evidence>
<comment type="caution">
    <text evidence="1">The sequence shown here is derived from an EMBL/GenBank/DDBJ whole genome shotgun (WGS) entry which is preliminary data.</text>
</comment>
<gene>
    <name evidence="1" type="ORF">Rain11_0712</name>
</gene>
<dbReference type="Proteomes" id="UP000233387">
    <property type="component" value="Unassembled WGS sequence"/>
</dbReference>
<dbReference type="RefSeq" id="WP_101357972.1">
    <property type="nucleotide sequence ID" value="NZ_NKXO01000008.1"/>
</dbReference>